<dbReference type="STRING" id="877500.GCA_000935065_02523"/>
<accession>A0A4Q0Y351</accession>
<evidence type="ECO:0000313" key="4">
    <source>
        <dbReference type="EMBL" id="RXJ64566.1"/>
    </source>
</evidence>
<keyword evidence="1 4" id="KW-0808">Transferase</keyword>
<dbReference type="AlphaFoldDB" id="A0A4Q0Y351"/>
<comment type="caution">
    <text evidence="4">The sequence shown here is derived from an EMBL/GenBank/DDBJ whole genome shotgun (WGS) entry which is preliminary data.</text>
</comment>
<dbReference type="Proteomes" id="UP000290191">
    <property type="component" value="Unassembled WGS sequence"/>
</dbReference>
<dbReference type="CDD" id="cd04301">
    <property type="entry name" value="NAT_SF"/>
    <property type="match status" value="1"/>
</dbReference>
<protein>
    <submittedName>
        <fullName evidence="4">Phosphinothricin acetyltransferase</fullName>
    </submittedName>
</protein>
<dbReference type="EMBL" id="PDKO01000001">
    <property type="protein sequence ID" value="RXJ64566.1"/>
    <property type="molecule type" value="Genomic_DNA"/>
</dbReference>
<dbReference type="SUPFAM" id="SSF55729">
    <property type="entry name" value="Acyl-CoA N-acyltransferases (Nat)"/>
    <property type="match status" value="1"/>
</dbReference>
<dbReference type="PANTHER" id="PTHR43072">
    <property type="entry name" value="N-ACETYLTRANSFERASE"/>
    <property type="match status" value="1"/>
</dbReference>
<keyword evidence="2" id="KW-0012">Acyltransferase</keyword>
<dbReference type="RefSeq" id="WP_129080977.1">
    <property type="nucleotide sequence ID" value="NZ_CP041070.1"/>
</dbReference>
<keyword evidence="5" id="KW-1185">Reference proteome</keyword>
<dbReference type="PANTHER" id="PTHR43072:SF23">
    <property type="entry name" value="UPF0039 PROTEIN C11D3.02C"/>
    <property type="match status" value="1"/>
</dbReference>
<reference evidence="4 5" key="1">
    <citation type="submission" date="2017-10" db="EMBL/GenBank/DDBJ databases">
        <title>Genomics of the genus Arcobacter.</title>
        <authorList>
            <person name="Perez-Cataluna A."/>
            <person name="Figueras M.J."/>
        </authorList>
    </citation>
    <scope>NUCLEOTIDE SEQUENCE [LARGE SCALE GENOMIC DNA]</scope>
    <source>
        <strain evidence="4 5">DSM 24636</strain>
    </source>
</reference>
<organism evidence="4 5">
    <name type="scientific">Halarcobacter anaerophilus</name>
    <dbReference type="NCBI Taxonomy" id="877500"/>
    <lineage>
        <taxon>Bacteria</taxon>
        <taxon>Pseudomonadati</taxon>
        <taxon>Campylobacterota</taxon>
        <taxon>Epsilonproteobacteria</taxon>
        <taxon>Campylobacterales</taxon>
        <taxon>Arcobacteraceae</taxon>
        <taxon>Halarcobacter</taxon>
    </lineage>
</organism>
<evidence type="ECO:0000256" key="1">
    <source>
        <dbReference type="ARBA" id="ARBA00022679"/>
    </source>
</evidence>
<dbReference type="PROSITE" id="PS51186">
    <property type="entry name" value="GNAT"/>
    <property type="match status" value="1"/>
</dbReference>
<name>A0A4Q0Y351_9BACT</name>
<dbReference type="InterPro" id="IPR016181">
    <property type="entry name" value="Acyl_CoA_acyltransferase"/>
</dbReference>
<proteinExistence type="predicted"/>
<evidence type="ECO:0000313" key="5">
    <source>
        <dbReference type="Proteomes" id="UP000290191"/>
    </source>
</evidence>
<dbReference type="Gene3D" id="3.40.630.30">
    <property type="match status" value="1"/>
</dbReference>
<dbReference type="GO" id="GO:0016747">
    <property type="term" value="F:acyltransferase activity, transferring groups other than amino-acyl groups"/>
    <property type="evidence" value="ECO:0007669"/>
    <property type="project" value="InterPro"/>
</dbReference>
<evidence type="ECO:0000256" key="2">
    <source>
        <dbReference type="ARBA" id="ARBA00023315"/>
    </source>
</evidence>
<dbReference type="OrthoDB" id="5459937at2"/>
<dbReference type="InterPro" id="IPR000182">
    <property type="entry name" value="GNAT_dom"/>
</dbReference>
<evidence type="ECO:0000259" key="3">
    <source>
        <dbReference type="PROSITE" id="PS51186"/>
    </source>
</evidence>
<feature type="domain" description="N-acetyltransferase" evidence="3">
    <location>
        <begin position="1"/>
        <end position="156"/>
    </location>
</feature>
<gene>
    <name evidence="4" type="ORF">CRV06_01005</name>
</gene>
<dbReference type="Pfam" id="PF00583">
    <property type="entry name" value="Acetyltransf_1"/>
    <property type="match status" value="1"/>
</dbReference>
<sequence length="162" mass="18915">MLIREANVQDFEQIEKIYNYYIENSVITFEEELITAQDMIERFKKIKNSKLPWIVAYKEEEILGYAYAHFWHERSAYRFTVEPSIYLNPKYTGKGIGKALFKELLSQLKSLGIKNALSLITVPNEASIALHEKLGFEKVGLLPDVGFKFDKWLSVGFWQLKL</sequence>